<protein>
    <submittedName>
        <fullName evidence="3">Colicin E5-related ribonuclease</fullName>
    </submittedName>
</protein>
<dbReference type="InterPro" id="IPR021964">
    <property type="entry name" value="Colicin_E5_C"/>
</dbReference>
<dbReference type="InterPro" id="IPR038233">
    <property type="entry name" value="Colicin_D/E5_nuclease"/>
</dbReference>
<dbReference type="InterPro" id="IPR038234">
    <property type="entry name" value="Colicin_E5_C_sf"/>
</dbReference>
<evidence type="ECO:0000313" key="4">
    <source>
        <dbReference type="Proteomes" id="UP001431775"/>
    </source>
</evidence>
<feature type="non-terminal residue" evidence="3">
    <location>
        <position position="1"/>
    </location>
</feature>
<evidence type="ECO:0000259" key="2">
    <source>
        <dbReference type="Pfam" id="PF12106"/>
    </source>
</evidence>
<evidence type="ECO:0000256" key="1">
    <source>
        <dbReference type="SAM" id="MobiDB-lite"/>
    </source>
</evidence>
<accession>A0ABT6QAP9</accession>
<dbReference type="Gene3D" id="3.30.2310.30">
    <property type="match status" value="1"/>
</dbReference>
<dbReference type="RefSeq" id="WP_281463624.1">
    <property type="nucleotide sequence ID" value="NZ_JASBAN010000014.1"/>
</dbReference>
<feature type="region of interest" description="Disordered" evidence="1">
    <location>
        <begin position="30"/>
        <end position="68"/>
    </location>
</feature>
<dbReference type="SUPFAM" id="SSF102824">
    <property type="entry name" value="Colicin D/E5 nuclease domain"/>
    <property type="match status" value="1"/>
</dbReference>
<dbReference type="Proteomes" id="UP001431775">
    <property type="component" value="Unassembled WGS sequence"/>
</dbReference>
<comment type="caution">
    <text evidence="3">The sequence shown here is derived from an EMBL/GenBank/DDBJ whole genome shotgun (WGS) entry which is preliminary data.</text>
</comment>
<proteinExistence type="predicted"/>
<name>A0ABT6QAP9_9PROT</name>
<dbReference type="EMBL" id="JASBAN010000014">
    <property type="protein sequence ID" value="MDI2113978.1"/>
    <property type="molecule type" value="Genomic_DNA"/>
</dbReference>
<evidence type="ECO:0000313" key="3">
    <source>
        <dbReference type="EMBL" id="MDI2113978.1"/>
    </source>
</evidence>
<gene>
    <name evidence="3" type="ORF">QJV33_11920</name>
</gene>
<keyword evidence="4" id="KW-1185">Reference proteome</keyword>
<reference evidence="3" key="1">
    <citation type="submission" date="2023-05" db="EMBL/GenBank/DDBJ databases">
        <title>Whole genome sequence of Commensalibacter sp.</title>
        <authorList>
            <person name="Charoenyingcharoen P."/>
            <person name="Yukphan P."/>
        </authorList>
    </citation>
    <scope>NUCLEOTIDE SEQUENCE</scope>
    <source>
        <strain evidence="3">TBRC 10068</strain>
    </source>
</reference>
<sequence>AGKGTIVTWTADDKIKGQMGDRGWTDADIDAAIAAGPKGTSTDNRSPKKTDDKLGRNDPATVYGKPGSYVVINDRTGEVTQVSDKIRPGWTDDSRIQWNKK</sequence>
<organism evidence="3 4">
    <name type="scientific">Commensalibacter nepenthis</name>
    <dbReference type="NCBI Taxonomy" id="3043872"/>
    <lineage>
        <taxon>Bacteria</taxon>
        <taxon>Pseudomonadati</taxon>
        <taxon>Pseudomonadota</taxon>
        <taxon>Alphaproteobacteria</taxon>
        <taxon>Acetobacterales</taxon>
        <taxon>Acetobacteraceae</taxon>
    </lineage>
</organism>
<feature type="domain" description="Colicin E5 ribonuclease" evidence="2">
    <location>
        <begin position="10"/>
        <end position="95"/>
    </location>
</feature>
<dbReference type="Pfam" id="PF12106">
    <property type="entry name" value="Colicin_E5"/>
    <property type="match status" value="1"/>
</dbReference>
<feature type="compositionally biased region" description="Basic and acidic residues" evidence="1">
    <location>
        <begin position="45"/>
        <end position="56"/>
    </location>
</feature>